<organism evidence="7 8">
    <name type="scientific">Salininema proteolyticum</name>
    <dbReference type="NCBI Taxonomy" id="1607685"/>
    <lineage>
        <taxon>Bacteria</taxon>
        <taxon>Bacillati</taxon>
        <taxon>Actinomycetota</taxon>
        <taxon>Actinomycetes</taxon>
        <taxon>Glycomycetales</taxon>
        <taxon>Glycomycetaceae</taxon>
        <taxon>Salininema</taxon>
    </lineage>
</organism>
<evidence type="ECO:0000256" key="2">
    <source>
        <dbReference type="ARBA" id="ARBA00022840"/>
    </source>
</evidence>
<dbReference type="Gene3D" id="3.40.50.300">
    <property type="entry name" value="P-loop containing nucleotide triphosphate hydrolases"/>
    <property type="match status" value="1"/>
</dbReference>
<comment type="similarity">
    <text evidence="3">Belongs to the AAA ATPase family. Highly divergent.</text>
</comment>
<dbReference type="Pfam" id="PF00004">
    <property type="entry name" value="AAA"/>
    <property type="match status" value="1"/>
</dbReference>
<dbReference type="SUPFAM" id="SSF52540">
    <property type="entry name" value="P-loop containing nucleoside triphosphate hydrolases"/>
    <property type="match status" value="2"/>
</dbReference>
<protein>
    <recommendedName>
        <fullName evidence="4">Uncharacterized AAA domain-containing protein ycf46</fullName>
    </recommendedName>
</protein>
<evidence type="ECO:0000256" key="5">
    <source>
        <dbReference type="SAM" id="MobiDB-lite"/>
    </source>
</evidence>
<dbReference type="InterPro" id="IPR052381">
    <property type="entry name" value="AAA_domain_protein"/>
</dbReference>
<evidence type="ECO:0000259" key="6">
    <source>
        <dbReference type="SMART" id="SM00382"/>
    </source>
</evidence>
<keyword evidence="2" id="KW-0067">ATP-binding</keyword>
<dbReference type="InterPro" id="IPR003593">
    <property type="entry name" value="AAA+_ATPase"/>
</dbReference>
<dbReference type="SMART" id="SM00382">
    <property type="entry name" value="AAA"/>
    <property type="match status" value="1"/>
</dbReference>
<proteinExistence type="inferred from homology"/>
<dbReference type="InterPro" id="IPR003959">
    <property type="entry name" value="ATPase_AAA_core"/>
</dbReference>
<sequence length="516" mass="57416">MSNAEETRAQLESYLLARIPFVSIRSGERVRVREILKSVADDLQLDILVHTLSQGLRDIATGAIVSEDMSVWGAIDFISQQFEAREHLTIVFTDIQQISDDSETSRRLLDLATLAESRGGCVAVITTDPIWIPLQRLGMSVILDVPDIDEMRREITDFVQPYRGQVEIEWDEEGFAKAASILTGVTRTEAFNIMATLLARRKITNDDFALLSRAKDSIFSDLNGIERVRSAGGGVRMGGLAGLREWLERKRPLLTMDLRDRGLRPPRGVLLIGVPGCGKSLSARFVADQWQLPLYRLDIAAVFGQYVGQSETRLKEALETADSVAPSVLWIDEIEKGLAGSGTDTTGITTRLVGQFLFWLQESDARVFVVATANDVQSLPQELLRSGRFDDLFFIDLPEPDERREIISLYLEKYLKVDVAEDLVNELVRLSEGFAGSDIQAAVAEIGHEAIRKGDENVEETYYLRAFENIVPLSKTAPERIQEVRQLSDRALPASGTSRRGPSPGEPTQGRRVVLS</sequence>
<evidence type="ECO:0000313" key="8">
    <source>
        <dbReference type="Proteomes" id="UP001595823"/>
    </source>
</evidence>
<gene>
    <name evidence="7" type="ORF">ACFPET_04795</name>
</gene>
<evidence type="ECO:0000256" key="4">
    <source>
        <dbReference type="ARBA" id="ARBA00040480"/>
    </source>
</evidence>
<evidence type="ECO:0000256" key="3">
    <source>
        <dbReference type="ARBA" id="ARBA00038088"/>
    </source>
</evidence>
<comment type="caution">
    <text evidence="7">The sequence shown here is derived from an EMBL/GenBank/DDBJ whole genome shotgun (WGS) entry which is preliminary data.</text>
</comment>
<dbReference type="EMBL" id="JBHSDK010000007">
    <property type="protein sequence ID" value="MFC4334513.1"/>
    <property type="molecule type" value="Genomic_DNA"/>
</dbReference>
<evidence type="ECO:0000256" key="1">
    <source>
        <dbReference type="ARBA" id="ARBA00022741"/>
    </source>
</evidence>
<keyword evidence="1" id="KW-0547">Nucleotide-binding</keyword>
<dbReference type="PANTHER" id="PTHR42960">
    <property type="entry name" value="YCF46 PROTEIN"/>
    <property type="match status" value="1"/>
</dbReference>
<dbReference type="InterPro" id="IPR027417">
    <property type="entry name" value="P-loop_NTPase"/>
</dbReference>
<feature type="region of interest" description="Disordered" evidence="5">
    <location>
        <begin position="486"/>
        <end position="516"/>
    </location>
</feature>
<reference evidence="8" key="1">
    <citation type="journal article" date="2019" name="Int. J. Syst. Evol. Microbiol.">
        <title>The Global Catalogue of Microorganisms (GCM) 10K type strain sequencing project: providing services to taxonomists for standard genome sequencing and annotation.</title>
        <authorList>
            <consortium name="The Broad Institute Genomics Platform"/>
            <consortium name="The Broad Institute Genome Sequencing Center for Infectious Disease"/>
            <person name="Wu L."/>
            <person name="Ma J."/>
        </authorList>
    </citation>
    <scope>NUCLEOTIDE SEQUENCE [LARGE SCALE GENOMIC DNA]</scope>
    <source>
        <strain evidence="8">IBRC-M 10908</strain>
    </source>
</reference>
<dbReference type="RefSeq" id="WP_380618292.1">
    <property type="nucleotide sequence ID" value="NZ_JBHSDK010000007.1"/>
</dbReference>
<keyword evidence="8" id="KW-1185">Reference proteome</keyword>
<accession>A0ABV8TUQ5</accession>
<dbReference type="PANTHER" id="PTHR42960:SF1">
    <property type="entry name" value="YCF46 PROTEIN"/>
    <property type="match status" value="1"/>
</dbReference>
<evidence type="ECO:0000313" key="7">
    <source>
        <dbReference type="EMBL" id="MFC4334513.1"/>
    </source>
</evidence>
<dbReference type="Proteomes" id="UP001595823">
    <property type="component" value="Unassembled WGS sequence"/>
</dbReference>
<name>A0ABV8TUQ5_9ACTN</name>
<feature type="domain" description="AAA+ ATPase" evidence="6">
    <location>
        <begin position="265"/>
        <end position="399"/>
    </location>
</feature>
<dbReference type="Gene3D" id="1.10.8.60">
    <property type="match status" value="1"/>
</dbReference>